<evidence type="ECO:0000256" key="1">
    <source>
        <dbReference type="SAM" id="MobiDB-lite"/>
    </source>
</evidence>
<feature type="compositionally biased region" description="Polar residues" evidence="1">
    <location>
        <begin position="464"/>
        <end position="476"/>
    </location>
</feature>
<proteinExistence type="predicted"/>
<accession>A0A165SRS1</accession>
<sequence>MTTAPKTSGWVTVAIALPIIAFVAIVILILVFIRRRLQKRAQQLEDGAVWERGPLIMVNQTTVVHKDTRWSLPRKPTLRVPFLSWNSPQQQERPAVDATPLSTRSSEEGSYISIRYERATNDSTPDPRSPEPDTSSSSYHTPQSSPSGPKEGPDDSSSLGHDVVSATPRLAVRIPQWPAWIPRWPSPSLSRKESSSQGHSASSRSDEPYPHLKLQPPRIVRLEPSFLREYRSGNAHVHTESTTSLIPSAAPPGTRDAPTPIPTPPPASIPSPPPWVLAYHDSNTGPNPPPPSRTPSVPASLLAGSRRPSVAPSPSSSMIARFPRFEGDGQRTAESLSRTSTAPSEFADGGRLPNPFASSASPWRTVLTAVGEVSTAEPGEERAAGRSGVGVGADGGQASRPTTPGSPLPRVRSQRAFHAMPLCLEPTPEERPASTAAFHVHMRSAMGTLSSKPSHSGSAAMLSPNPSYSTGGSART</sequence>
<reference evidence="3 4" key="1">
    <citation type="journal article" date="2016" name="Mol. Biol. Evol.">
        <title>Comparative Genomics of Early-Diverging Mushroom-Forming Fungi Provides Insights into the Origins of Lignocellulose Decay Capabilities.</title>
        <authorList>
            <person name="Nagy L.G."/>
            <person name="Riley R."/>
            <person name="Tritt A."/>
            <person name="Adam C."/>
            <person name="Daum C."/>
            <person name="Floudas D."/>
            <person name="Sun H."/>
            <person name="Yadav J.S."/>
            <person name="Pangilinan J."/>
            <person name="Larsson K.H."/>
            <person name="Matsuura K."/>
            <person name="Barry K."/>
            <person name="Labutti K."/>
            <person name="Kuo R."/>
            <person name="Ohm R.A."/>
            <person name="Bhattacharya S.S."/>
            <person name="Shirouzu T."/>
            <person name="Yoshinaga Y."/>
            <person name="Martin F.M."/>
            <person name="Grigoriev I.V."/>
            <person name="Hibbett D.S."/>
        </authorList>
    </citation>
    <scope>NUCLEOTIDE SEQUENCE [LARGE SCALE GENOMIC DNA]</scope>
    <source>
        <strain evidence="3 4">L-15889</strain>
    </source>
</reference>
<feature type="region of interest" description="Disordered" evidence="1">
    <location>
        <begin position="83"/>
        <end position="162"/>
    </location>
</feature>
<name>A0A165SRS1_9APHY</name>
<protein>
    <submittedName>
        <fullName evidence="3">Uncharacterized protein</fullName>
    </submittedName>
</protein>
<feature type="compositionally biased region" description="Pro residues" evidence="1">
    <location>
        <begin position="259"/>
        <end position="275"/>
    </location>
</feature>
<dbReference type="AlphaFoldDB" id="A0A165SRS1"/>
<feature type="region of interest" description="Disordered" evidence="1">
    <location>
        <begin position="183"/>
        <end position="218"/>
    </location>
</feature>
<feature type="transmembrane region" description="Helical" evidence="2">
    <location>
        <begin position="12"/>
        <end position="33"/>
    </location>
</feature>
<feature type="region of interest" description="Disordered" evidence="1">
    <location>
        <begin position="233"/>
        <end position="412"/>
    </location>
</feature>
<keyword evidence="4" id="KW-1185">Reference proteome</keyword>
<evidence type="ECO:0000313" key="4">
    <source>
        <dbReference type="Proteomes" id="UP000076727"/>
    </source>
</evidence>
<feature type="compositionally biased region" description="Low complexity" evidence="1">
    <location>
        <begin position="134"/>
        <end position="147"/>
    </location>
</feature>
<feature type="compositionally biased region" description="Low complexity" evidence="1">
    <location>
        <begin position="294"/>
        <end position="317"/>
    </location>
</feature>
<feature type="region of interest" description="Disordered" evidence="1">
    <location>
        <begin position="447"/>
        <end position="476"/>
    </location>
</feature>
<dbReference type="Proteomes" id="UP000076727">
    <property type="component" value="Unassembled WGS sequence"/>
</dbReference>
<gene>
    <name evidence="3" type="ORF">DAEQUDRAFT_763106</name>
</gene>
<evidence type="ECO:0000256" key="2">
    <source>
        <dbReference type="SAM" id="Phobius"/>
    </source>
</evidence>
<feature type="compositionally biased region" description="Polar residues" evidence="1">
    <location>
        <begin position="332"/>
        <end position="343"/>
    </location>
</feature>
<keyword evidence="2" id="KW-0472">Membrane</keyword>
<keyword evidence="2" id="KW-1133">Transmembrane helix</keyword>
<keyword evidence="2" id="KW-0812">Transmembrane</keyword>
<organism evidence="3 4">
    <name type="scientific">Daedalea quercina L-15889</name>
    <dbReference type="NCBI Taxonomy" id="1314783"/>
    <lineage>
        <taxon>Eukaryota</taxon>
        <taxon>Fungi</taxon>
        <taxon>Dikarya</taxon>
        <taxon>Basidiomycota</taxon>
        <taxon>Agaricomycotina</taxon>
        <taxon>Agaricomycetes</taxon>
        <taxon>Polyporales</taxon>
        <taxon>Fomitopsis</taxon>
    </lineage>
</organism>
<feature type="compositionally biased region" description="Polar residues" evidence="1">
    <location>
        <begin position="447"/>
        <end position="457"/>
    </location>
</feature>
<evidence type="ECO:0000313" key="3">
    <source>
        <dbReference type="EMBL" id="KZT72392.1"/>
    </source>
</evidence>
<dbReference type="OrthoDB" id="2801045at2759"/>
<dbReference type="EMBL" id="KV429041">
    <property type="protein sequence ID" value="KZT72392.1"/>
    <property type="molecule type" value="Genomic_DNA"/>
</dbReference>